<sequence length="720" mass="81713">MRKIKFFVLIVLQIIICTVYAQPPKGLHWAADGSSFYEATDNGIVQVQLPAFTSTPVITHAQLTPAGVQEPLSVENFFFSEDGNKMLVFTNSKKVWRYHTRGDYWVYDKTNNSLKQLGKSLPASSLMFAKFSPDGNSVAYVSRHNIYTEDIASGNIKQLTTDGTDRIINGTFDWAYEEEFDCRDGFRWSPDSKNIAYWKIDARQIPNFLLINNTDSIYSFTKPVEYPKVGVSPSFCYIYVVDVANGTSVKMDVPGDAQQHYIPRMEWAANSNELVIQQLNRRQNESKVMYCNAASGNVQEIYSETSNAWIDVKARWSDDPTGWEWIKKGTAFLWVSEKDGWRHVYMISRDGKKETLITKGDYDIITINGYDDKSGYIYFTASPQNATQKYLYRIKTSGGQPEKLSPANEQGTHEYDVSPKGLYAEHLFSNANTPRITDWVSLPTHKVLRSEEARTAKEHNKIEFFQVTTADNIAMDGWMIKPANFDSTKKYPVVFYVYTEPAGATVEDRWGVARSLYNGNMANDGYIYISVDGRGAPAPKGAAWRKSIYKNVGIINIRDQAMAAKKIMQWPFVDTSRIAVWGWSGGGSTTLNLLFQYPDIYKTGIAIAPVAYQLTYDDIYQERYMGLPQEDMEPFIKGSPITYAKNLQGNLLVIHGTGDDNVHYQNTELLINELVKYNRQFSLMSYPNRTHSINEGEGTTAHLHTLFTNYLREHCPPGGK</sequence>
<dbReference type="RefSeq" id="WP_137262775.1">
    <property type="nucleotide sequence ID" value="NZ_SZQL01000013.1"/>
</dbReference>
<reference evidence="3 4" key="1">
    <citation type="submission" date="2019-05" db="EMBL/GenBank/DDBJ databases">
        <title>Panacibacter sp. strain 17mud1-8 Genome sequencing and assembly.</title>
        <authorList>
            <person name="Chhetri G."/>
        </authorList>
    </citation>
    <scope>NUCLEOTIDE SEQUENCE [LARGE SCALE GENOMIC DNA]</scope>
    <source>
        <strain evidence="3 4">17mud1-8</strain>
    </source>
</reference>
<feature type="domain" description="Dipeptidylpeptidase IV N-terminal" evidence="2">
    <location>
        <begin position="80"/>
        <end position="434"/>
    </location>
</feature>
<dbReference type="GO" id="GO:0008239">
    <property type="term" value="F:dipeptidyl-peptidase activity"/>
    <property type="evidence" value="ECO:0007669"/>
    <property type="project" value="TreeGrafter"/>
</dbReference>
<keyword evidence="4" id="KW-1185">Reference proteome</keyword>
<dbReference type="Gene3D" id="3.40.50.1820">
    <property type="entry name" value="alpha/beta hydrolase"/>
    <property type="match status" value="1"/>
</dbReference>
<dbReference type="SUPFAM" id="SSF53474">
    <property type="entry name" value="alpha/beta-Hydrolases"/>
    <property type="match status" value="1"/>
</dbReference>
<dbReference type="AlphaFoldDB" id="A0A4U3KWN7"/>
<proteinExistence type="predicted"/>
<dbReference type="OrthoDB" id="9812921at2"/>
<evidence type="ECO:0000259" key="1">
    <source>
        <dbReference type="Pfam" id="PF00326"/>
    </source>
</evidence>
<dbReference type="GO" id="GO:0008236">
    <property type="term" value="F:serine-type peptidase activity"/>
    <property type="evidence" value="ECO:0007669"/>
    <property type="project" value="InterPro"/>
</dbReference>
<dbReference type="PANTHER" id="PTHR11731">
    <property type="entry name" value="PROTEASE FAMILY S9B,C DIPEPTIDYL-PEPTIDASE IV-RELATED"/>
    <property type="match status" value="1"/>
</dbReference>
<feature type="domain" description="Peptidase S9 prolyl oligopeptidase catalytic" evidence="1">
    <location>
        <begin position="521"/>
        <end position="714"/>
    </location>
</feature>
<dbReference type="GO" id="GO:0006508">
    <property type="term" value="P:proteolysis"/>
    <property type="evidence" value="ECO:0007669"/>
    <property type="project" value="InterPro"/>
</dbReference>
<evidence type="ECO:0000259" key="2">
    <source>
        <dbReference type="Pfam" id="PF00930"/>
    </source>
</evidence>
<organism evidence="3 4">
    <name type="scientific">Ilyomonas limi</name>
    <dbReference type="NCBI Taxonomy" id="2575867"/>
    <lineage>
        <taxon>Bacteria</taxon>
        <taxon>Pseudomonadati</taxon>
        <taxon>Bacteroidota</taxon>
        <taxon>Chitinophagia</taxon>
        <taxon>Chitinophagales</taxon>
        <taxon>Chitinophagaceae</taxon>
        <taxon>Ilyomonas</taxon>
    </lineage>
</organism>
<dbReference type="EMBL" id="SZQL01000013">
    <property type="protein sequence ID" value="TKK66958.1"/>
    <property type="molecule type" value="Genomic_DNA"/>
</dbReference>
<evidence type="ECO:0000313" key="3">
    <source>
        <dbReference type="EMBL" id="TKK66958.1"/>
    </source>
</evidence>
<dbReference type="Proteomes" id="UP000305848">
    <property type="component" value="Unassembled WGS sequence"/>
</dbReference>
<dbReference type="SUPFAM" id="SSF82171">
    <property type="entry name" value="DPP6 N-terminal domain-like"/>
    <property type="match status" value="1"/>
</dbReference>
<dbReference type="InterPro" id="IPR029058">
    <property type="entry name" value="AB_hydrolase_fold"/>
</dbReference>
<dbReference type="InterPro" id="IPR001375">
    <property type="entry name" value="Peptidase_S9_cat"/>
</dbReference>
<dbReference type="InterPro" id="IPR002469">
    <property type="entry name" value="Peptidase_S9B_N"/>
</dbReference>
<dbReference type="Pfam" id="PF00930">
    <property type="entry name" value="DPPIV_N"/>
    <property type="match status" value="1"/>
</dbReference>
<comment type="caution">
    <text evidence="3">The sequence shown here is derived from an EMBL/GenBank/DDBJ whole genome shotgun (WGS) entry which is preliminary data.</text>
</comment>
<dbReference type="Pfam" id="PF00326">
    <property type="entry name" value="Peptidase_S9"/>
    <property type="match status" value="1"/>
</dbReference>
<name>A0A4U3KWN7_9BACT</name>
<dbReference type="Gene3D" id="2.140.10.30">
    <property type="entry name" value="Dipeptidylpeptidase IV, N-terminal domain"/>
    <property type="match status" value="1"/>
</dbReference>
<accession>A0A4U3KWN7</accession>
<dbReference type="InterPro" id="IPR050278">
    <property type="entry name" value="Serine_Prot_S9B/DPPIV"/>
</dbReference>
<evidence type="ECO:0000313" key="4">
    <source>
        <dbReference type="Proteomes" id="UP000305848"/>
    </source>
</evidence>
<gene>
    <name evidence="3" type="ORF">FC093_15775</name>
</gene>
<protein>
    <submittedName>
        <fullName evidence="3">S9 family peptidase</fullName>
    </submittedName>
</protein>
<dbReference type="PANTHER" id="PTHR11731:SF193">
    <property type="entry name" value="DIPEPTIDYL PEPTIDASE 9"/>
    <property type="match status" value="1"/>
</dbReference>